<name>A0ABW6ETK0_9ACTN</name>
<dbReference type="RefSeq" id="WP_382767832.1">
    <property type="nucleotide sequence ID" value="NZ_JBHXKZ010000001.1"/>
</dbReference>
<sequence>MRLVEQFLGADDDVLGDVADRLGAAGGPAGVDGGLGPGRAVRVGA</sequence>
<dbReference type="EMBL" id="JBHXKZ010000001">
    <property type="protein sequence ID" value="MFD4821270.1"/>
    <property type="molecule type" value="Genomic_DNA"/>
</dbReference>
<proteinExistence type="predicted"/>
<keyword evidence="2" id="KW-1185">Reference proteome</keyword>
<reference evidence="1 2" key="1">
    <citation type="submission" date="2024-09" db="EMBL/GenBank/DDBJ databases">
        <title>The Natural Products Discovery Center: Release of the First 8490 Sequenced Strains for Exploring Actinobacteria Biosynthetic Diversity.</title>
        <authorList>
            <person name="Kalkreuter E."/>
            <person name="Kautsar S.A."/>
            <person name="Yang D."/>
            <person name="Bader C.D."/>
            <person name="Teijaro C.N."/>
            <person name="Fluegel L."/>
            <person name="Davis C.M."/>
            <person name="Simpson J.R."/>
            <person name="Lauterbach L."/>
            <person name="Steele A.D."/>
            <person name="Gui C."/>
            <person name="Meng S."/>
            <person name="Li G."/>
            <person name="Viehrig K."/>
            <person name="Ye F."/>
            <person name="Su P."/>
            <person name="Kiefer A.F."/>
            <person name="Nichols A."/>
            <person name="Cepeda A.J."/>
            <person name="Yan W."/>
            <person name="Fan B."/>
            <person name="Jiang Y."/>
            <person name="Adhikari A."/>
            <person name="Zheng C.-J."/>
            <person name="Schuster L."/>
            <person name="Cowan T.M."/>
            <person name="Smanski M.J."/>
            <person name="Chevrette M.G."/>
            <person name="De Carvalho L.P.S."/>
            <person name="Shen B."/>
        </authorList>
    </citation>
    <scope>NUCLEOTIDE SEQUENCE [LARGE SCALE GENOMIC DNA]</scope>
    <source>
        <strain evidence="1 2">NPDC058428</strain>
    </source>
</reference>
<evidence type="ECO:0000313" key="2">
    <source>
        <dbReference type="Proteomes" id="UP001598352"/>
    </source>
</evidence>
<evidence type="ECO:0000313" key="1">
    <source>
        <dbReference type="EMBL" id="MFD4821270.1"/>
    </source>
</evidence>
<accession>A0ABW6ETK0</accession>
<gene>
    <name evidence="1" type="ORF">ACFWOQ_01690</name>
</gene>
<organism evidence="1 2">
    <name type="scientific">Streptomyces rubiginosohelvolus</name>
    <dbReference type="NCBI Taxonomy" id="67362"/>
    <lineage>
        <taxon>Bacteria</taxon>
        <taxon>Bacillati</taxon>
        <taxon>Actinomycetota</taxon>
        <taxon>Actinomycetes</taxon>
        <taxon>Kitasatosporales</taxon>
        <taxon>Streptomycetaceae</taxon>
        <taxon>Streptomyces</taxon>
    </lineage>
</organism>
<protein>
    <submittedName>
        <fullName evidence="1">Uncharacterized protein</fullName>
    </submittedName>
</protein>
<comment type="caution">
    <text evidence="1">The sequence shown here is derived from an EMBL/GenBank/DDBJ whole genome shotgun (WGS) entry which is preliminary data.</text>
</comment>
<dbReference type="Proteomes" id="UP001598352">
    <property type="component" value="Unassembled WGS sequence"/>
</dbReference>